<keyword evidence="2" id="KW-0813">Transport</keyword>
<feature type="transmembrane region" description="Helical" evidence="9">
    <location>
        <begin position="274"/>
        <end position="293"/>
    </location>
</feature>
<gene>
    <name evidence="10" type="ORF">CDN99_25385</name>
</gene>
<evidence type="ECO:0000256" key="9">
    <source>
        <dbReference type="SAM" id="Phobius"/>
    </source>
</evidence>
<evidence type="ECO:0000256" key="8">
    <source>
        <dbReference type="ARBA" id="ARBA00035655"/>
    </source>
</evidence>
<feature type="transmembrane region" description="Helical" evidence="9">
    <location>
        <begin position="86"/>
        <end position="109"/>
    </location>
</feature>
<dbReference type="RefSeq" id="WP_088388080.1">
    <property type="nucleotide sequence ID" value="NZ_NIOF01000019.1"/>
</dbReference>
<dbReference type="Proteomes" id="UP000197468">
    <property type="component" value="Unassembled WGS sequence"/>
</dbReference>
<proteinExistence type="inferred from homology"/>
<protein>
    <submittedName>
        <fullName evidence="10">Transporter</fullName>
    </submittedName>
</protein>
<evidence type="ECO:0000256" key="2">
    <source>
        <dbReference type="ARBA" id="ARBA00022448"/>
    </source>
</evidence>
<evidence type="ECO:0000256" key="7">
    <source>
        <dbReference type="ARBA" id="ARBA00023136"/>
    </source>
</evidence>
<feature type="transmembrane region" description="Helical" evidence="9">
    <location>
        <begin position="341"/>
        <end position="360"/>
    </location>
</feature>
<dbReference type="PANTHER" id="PTHR30574">
    <property type="entry name" value="INNER MEMBRANE PROTEIN YEDE"/>
    <property type="match status" value="1"/>
</dbReference>
<dbReference type="GO" id="GO:0005886">
    <property type="term" value="C:plasma membrane"/>
    <property type="evidence" value="ECO:0007669"/>
    <property type="project" value="UniProtKB-SubCell"/>
</dbReference>
<keyword evidence="6 9" id="KW-1133">Transmembrane helix</keyword>
<comment type="similarity">
    <text evidence="8">Belongs to the TsuA/YedE (TC 9.B.102) family.</text>
</comment>
<comment type="subcellular location">
    <subcellularLocation>
        <location evidence="1">Cell inner membrane</location>
        <topology evidence="1">Multi-pass membrane protein</topology>
    </subcellularLocation>
</comment>
<feature type="transmembrane region" description="Helical" evidence="9">
    <location>
        <begin position="12"/>
        <end position="28"/>
    </location>
</feature>
<evidence type="ECO:0000256" key="3">
    <source>
        <dbReference type="ARBA" id="ARBA00022475"/>
    </source>
</evidence>
<dbReference type="OrthoDB" id="9794165at2"/>
<feature type="transmembrane region" description="Helical" evidence="9">
    <location>
        <begin position="207"/>
        <end position="228"/>
    </location>
</feature>
<accession>A0A246IUB6</accession>
<dbReference type="Pfam" id="PF04143">
    <property type="entry name" value="Sulf_transp"/>
    <property type="match status" value="1"/>
</dbReference>
<keyword evidence="7 9" id="KW-0472">Membrane</keyword>
<dbReference type="AlphaFoldDB" id="A0A246IUB6"/>
<dbReference type="InterPro" id="IPR007272">
    <property type="entry name" value="Sulf_transp_TsuA/YedE"/>
</dbReference>
<organism evidence="10 11">
    <name type="scientific">Roseateles aquatilis</name>
    <dbReference type="NCBI Taxonomy" id="431061"/>
    <lineage>
        <taxon>Bacteria</taxon>
        <taxon>Pseudomonadati</taxon>
        <taxon>Pseudomonadota</taxon>
        <taxon>Betaproteobacteria</taxon>
        <taxon>Burkholderiales</taxon>
        <taxon>Sphaerotilaceae</taxon>
        <taxon>Roseateles</taxon>
    </lineage>
</organism>
<keyword evidence="11" id="KW-1185">Reference proteome</keyword>
<dbReference type="PANTHER" id="PTHR30574:SF1">
    <property type="entry name" value="SULPHUR TRANSPORT DOMAIN-CONTAINING PROTEIN"/>
    <property type="match status" value="1"/>
</dbReference>
<keyword evidence="3" id="KW-1003">Cell membrane</keyword>
<evidence type="ECO:0000256" key="5">
    <source>
        <dbReference type="ARBA" id="ARBA00022692"/>
    </source>
</evidence>
<feature type="transmembrane region" description="Helical" evidence="9">
    <location>
        <begin position="313"/>
        <end position="335"/>
    </location>
</feature>
<feature type="transmembrane region" description="Helical" evidence="9">
    <location>
        <begin position="176"/>
        <end position="195"/>
    </location>
</feature>
<keyword evidence="5 9" id="KW-0812">Transmembrane</keyword>
<feature type="transmembrane region" description="Helical" evidence="9">
    <location>
        <begin position="121"/>
        <end position="141"/>
    </location>
</feature>
<comment type="caution">
    <text evidence="10">The sequence shown here is derived from an EMBL/GenBank/DDBJ whole genome shotgun (WGS) entry which is preliminary data.</text>
</comment>
<evidence type="ECO:0000256" key="1">
    <source>
        <dbReference type="ARBA" id="ARBA00004429"/>
    </source>
</evidence>
<dbReference type="EMBL" id="NIOF01000019">
    <property type="protein sequence ID" value="OWQ83803.1"/>
    <property type="molecule type" value="Genomic_DNA"/>
</dbReference>
<feature type="transmembrane region" description="Helical" evidence="9">
    <location>
        <begin position="53"/>
        <end position="74"/>
    </location>
</feature>
<evidence type="ECO:0000313" key="11">
    <source>
        <dbReference type="Proteomes" id="UP000197468"/>
    </source>
</evidence>
<evidence type="ECO:0000313" key="10">
    <source>
        <dbReference type="EMBL" id="OWQ83803.1"/>
    </source>
</evidence>
<keyword evidence="4" id="KW-0997">Cell inner membrane</keyword>
<reference evidence="10 11" key="1">
    <citation type="journal article" date="2008" name="Int. J. Syst. Evol. Microbiol.">
        <title>Description of Roseateles aquatilis sp. nov. and Roseateles terrae sp. nov., in the class Betaproteobacteria, and emended description of the genus Roseateles.</title>
        <authorList>
            <person name="Gomila M."/>
            <person name="Bowien B."/>
            <person name="Falsen E."/>
            <person name="Moore E.R."/>
            <person name="Lalucat J."/>
        </authorList>
    </citation>
    <scope>NUCLEOTIDE SEQUENCE [LARGE SCALE GENOMIC DNA]</scope>
    <source>
        <strain evidence="10 11">CCUG 48205</strain>
    </source>
</reference>
<evidence type="ECO:0000256" key="6">
    <source>
        <dbReference type="ARBA" id="ARBA00022989"/>
    </source>
</evidence>
<evidence type="ECO:0000256" key="4">
    <source>
        <dbReference type="ARBA" id="ARBA00022519"/>
    </source>
</evidence>
<name>A0A246IUB6_9BURK</name>
<sequence>MDEASLPALTRHVLLAAFGVSVLLGALCQRSRFCTMGAIADARTLGDWRRVRMWVLAIAVATLGFNGLSAAGLLPAGASIYTGTRLLWLSALVGGVLFGFGMVLASGCISRNLVRCGAGSLKALVVLCVAAIAAGATLRGITAVLRVATVERFAIEFPQGQALPTLMAAQLGGADGAWLLALAALVAGGLVAWVLRDTAGRTAEVWLPGLGVGLAIVALWWVSGHLGYLPEDPRTLEPAFLATNSRHMESLSTIAPVAYALDWLLMFSDQSKTLTLGIVSVAGLLVGAALMAWRDRSFRWEGFANVRDLGIHLVGAVCMGVGGIVAMGCTIGQGITGVSTLSLGSALTLAAMAGGAVIGLRYQEWRIDRE</sequence>